<evidence type="ECO:0008006" key="4">
    <source>
        <dbReference type="Google" id="ProtNLM"/>
    </source>
</evidence>
<proteinExistence type="predicted"/>
<name>A0AAE3QA15_9HYPH</name>
<keyword evidence="1" id="KW-0732">Signal</keyword>
<dbReference type="EMBL" id="JALDYZ010000001">
    <property type="protein sequence ID" value="MDI7921031.1"/>
    <property type="molecule type" value="Genomic_DNA"/>
</dbReference>
<dbReference type="RefSeq" id="WP_311785185.1">
    <property type="nucleotide sequence ID" value="NZ_JALDYY010000001.1"/>
</dbReference>
<protein>
    <recommendedName>
        <fullName evidence="4">DUF945 family protein</fullName>
    </recommendedName>
</protein>
<accession>A0AAE3QA15</accession>
<evidence type="ECO:0000256" key="1">
    <source>
        <dbReference type="SAM" id="SignalP"/>
    </source>
</evidence>
<evidence type="ECO:0000313" key="2">
    <source>
        <dbReference type="EMBL" id="MDI7921031.1"/>
    </source>
</evidence>
<comment type="caution">
    <text evidence="2">The sequence shown here is derived from an EMBL/GenBank/DDBJ whole genome shotgun (WGS) entry which is preliminary data.</text>
</comment>
<organism evidence="2 3">
    <name type="scientific">Ferirhizobium litorale</name>
    <dbReference type="NCBI Taxonomy" id="2927786"/>
    <lineage>
        <taxon>Bacteria</taxon>
        <taxon>Pseudomonadati</taxon>
        <taxon>Pseudomonadota</taxon>
        <taxon>Alphaproteobacteria</taxon>
        <taxon>Hyphomicrobiales</taxon>
        <taxon>Rhizobiaceae</taxon>
        <taxon>Ferirhizobium</taxon>
    </lineage>
</organism>
<feature type="chain" id="PRO_5041956754" description="DUF945 family protein" evidence="1">
    <location>
        <begin position="23"/>
        <end position="485"/>
    </location>
</feature>
<sequence length="485" mass="52052">MRICTLAAGVVLLVATLGPAVAAEISEQRARELQSALTRFLPDGFAESGVVTVKPADSRFEIVYELSKLLEKIDPKTLVINGLEPLRMFASPLDGDLWKVEGSESLDVSGQAKVPRGPTNHFNYTLGSITFSGIFDDSIGTFRSGEAAIKDIQTTSITGATKTATRIDSLQSRSEGSLNPDGRTIDVSSTGTALAVHEQLTQPGMPPMVLKADNVAFNIDLKGLMAPELRDLVSFALTHVEDGRIDRANGDRLDDLMRKAMPLFASFDETVTANNLTVGIPEGTMVAGQFEYRVQMEGLTNASRPQFGIRVSDFDVGTVVLPAAYTPFVPQTAEVQVAMPGLDFAAAVDRLLQFDPAQPDRIDRTELGEAALAIFPGGAIEVEFPLFSAKSGVYDFEISGNLTSRIGRTERVSVDLSILARDFDKTIAAVQQAARIDPRLNQASFGLMMAKGFARADPDGTQHWDIRVSEGGAVTINGQAIKGAN</sequence>
<keyword evidence="3" id="KW-1185">Reference proteome</keyword>
<dbReference type="AlphaFoldDB" id="A0AAE3QA15"/>
<gene>
    <name evidence="2" type="ORF">MRS75_02910</name>
</gene>
<dbReference type="Proteomes" id="UP001161580">
    <property type="component" value="Unassembled WGS sequence"/>
</dbReference>
<reference evidence="2" key="1">
    <citation type="submission" date="2022-03" db="EMBL/GenBank/DDBJ databases">
        <title>Fererhizobium litorale gen. nov., sp. nov., isolated from sandy sediments of the Sea of Japan seashore.</title>
        <authorList>
            <person name="Romanenko L."/>
            <person name="Kurilenko V."/>
            <person name="Otstavnykh N."/>
            <person name="Svetashev V."/>
            <person name="Tekutyeva L."/>
            <person name="Isaeva M."/>
            <person name="Mikhailov V."/>
        </authorList>
    </citation>
    <scope>NUCLEOTIDE SEQUENCE</scope>
    <source>
        <strain evidence="2">KMM 9576</strain>
    </source>
</reference>
<evidence type="ECO:0000313" key="3">
    <source>
        <dbReference type="Proteomes" id="UP001161580"/>
    </source>
</evidence>
<feature type="signal peptide" evidence="1">
    <location>
        <begin position="1"/>
        <end position="22"/>
    </location>
</feature>